<reference evidence="2 3" key="1">
    <citation type="submission" date="2019-10" db="EMBL/GenBank/DDBJ databases">
        <title>Streptomyces sp. strain GY16 isolated from leaves of Broussonetia papyrifera.</title>
        <authorList>
            <person name="Mo P."/>
        </authorList>
    </citation>
    <scope>NUCLEOTIDE SEQUENCE [LARGE SCALE GENOMIC DNA]</scope>
    <source>
        <strain evidence="2 3">GY16</strain>
    </source>
</reference>
<dbReference type="AlphaFoldDB" id="A0A5P8K750"/>
<dbReference type="EMBL" id="CP045096">
    <property type="protein sequence ID" value="QFQ98941.1"/>
    <property type="molecule type" value="Genomic_DNA"/>
</dbReference>
<evidence type="ECO:0000313" key="2">
    <source>
        <dbReference type="EMBL" id="QFQ98941.1"/>
    </source>
</evidence>
<dbReference type="Proteomes" id="UP000327294">
    <property type="component" value="Chromosome"/>
</dbReference>
<proteinExistence type="predicted"/>
<protein>
    <submittedName>
        <fullName evidence="2">Uncharacterized protein</fullName>
    </submittedName>
</protein>
<name>A0A5P8K750_9ACTN</name>
<organism evidence="2 3">
    <name type="scientific">Streptomyces phaeolivaceus</name>
    <dbReference type="NCBI Taxonomy" id="2653200"/>
    <lineage>
        <taxon>Bacteria</taxon>
        <taxon>Bacillati</taxon>
        <taxon>Actinomycetota</taxon>
        <taxon>Actinomycetes</taxon>
        <taxon>Kitasatosporales</taxon>
        <taxon>Streptomycetaceae</taxon>
        <taxon>Streptomyces</taxon>
    </lineage>
</organism>
<accession>A0A5P8K750</accession>
<evidence type="ECO:0000256" key="1">
    <source>
        <dbReference type="SAM" id="MobiDB-lite"/>
    </source>
</evidence>
<evidence type="ECO:0000313" key="3">
    <source>
        <dbReference type="Proteomes" id="UP000327294"/>
    </source>
</evidence>
<dbReference type="KEGG" id="sphv:F9278_25440"/>
<sequence>MRGPQSVAAGVRPLTAGGRRFRFGVPRPKNQDIEDLAAETSAENIDQADADTGPAPRISAVPEP</sequence>
<keyword evidence="3" id="KW-1185">Reference proteome</keyword>
<gene>
    <name evidence="2" type="ORF">F9278_25440</name>
</gene>
<feature type="region of interest" description="Disordered" evidence="1">
    <location>
        <begin position="41"/>
        <end position="64"/>
    </location>
</feature>